<reference evidence="2" key="1">
    <citation type="journal article" date="2014" name="Front. Microbiol.">
        <title>High frequency of phylogenetically diverse reductive dehalogenase-homologous genes in deep subseafloor sedimentary metagenomes.</title>
        <authorList>
            <person name="Kawai M."/>
            <person name="Futagami T."/>
            <person name="Toyoda A."/>
            <person name="Takaki Y."/>
            <person name="Nishi S."/>
            <person name="Hori S."/>
            <person name="Arai W."/>
            <person name="Tsubouchi T."/>
            <person name="Morono Y."/>
            <person name="Uchiyama I."/>
            <person name="Ito T."/>
            <person name="Fujiyama A."/>
            <person name="Inagaki F."/>
            <person name="Takami H."/>
        </authorList>
    </citation>
    <scope>NUCLEOTIDE SEQUENCE</scope>
    <source>
        <strain evidence="2">Expedition CK06-06</strain>
    </source>
</reference>
<dbReference type="EMBL" id="BARS01012648">
    <property type="protein sequence ID" value="GAF88681.1"/>
    <property type="molecule type" value="Genomic_DNA"/>
</dbReference>
<evidence type="ECO:0000313" key="2">
    <source>
        <dbReference type="EMBL" id="GAF88681.1"/>
    </source>
</evidence>
<feature type="non-terminal residue" evidence="2">
    <location>
        <position position="1"/>
    </location>
</feature>
<organism evidence="2">
    <name type="scientific">marine sediment metagenome</name>
    <dbReference type="NCBI Taxonomy" id="412755"/>
    <lineage>
        <taxon>unclassified sequences</taxon>
        <taxon>metagenomes</taxon>
        <taxon>ecological metagenomes</taxon>
    </lineage>
</organism>
<sequence>LHNVEGPYRLSQLLRDEYREKLILGWNLATLQAFYEQFKRQGYKSFKKNKRNIDINCRLNLRKDFPSGSRWFYFHRSSTINELGKLNGKYKIIATDEYVPHKVYLNELKNSKICISPFGLGEINRKDFEAIINGCLLIKPSMERMVTEPDLFIPNQTYVPVKWDMSDLNEKCEYYLTHNEERERVIKNAEQAYARYFKEKRFVE</sequence>
<dbReference type="Pfam" id="PF13524">
    <property type="entry name" value="Glyco_trans_1_2"/>
    <property type="match status" value="1"/>
</dbReference>
<evidence type="ECO:0000259" key="1">
    <source>
        <dbReference type="Pfam" id="PF13524"/>
    </source>
</evidence>
<feature type="non-terminal residue" evidence="2">
    <location>
        <position position="204"/>
    </location>
</feature>
<dbReference type="InterPro" id="IPR055259">
    <property type="entry name" value="YkvP/CgeB_Glyco_trans-like"/>
</dbReference>
<comment type="caution">
    <text evidence="2">The sequence shown here is derived from an EMBL/GenBank/DDBJ whole genome shotgun (WGS) entry which is preliminary data.</text>
</comment>
<protein>
    <recommendedName>
        <fullName evidence="1">Spore protein YkvP/CgeB glycosyl transferase-like domain-containing protein</fullName>
    </recommendedName>
</protein>
<feature type="domain" description="Spore protein YkvP/CgeB glycosyl transferase-like" evidence="1">
    <location>
        <begin position="94"/>
        <end position="197"/>
    </location>
</feature>
<proteinExistence type="predicted"/>
<accession>X0TN26</accession>
<name>X0TN26_9ZZZZ</name>
<gene>
    <name evidence="2" type="ORF">S01H1_22418</name>
</gene>
<dbReference type="AlphaFoldDB" id="X0TN26"/>